<keyword evidence="1" id="KW-0646">Protease inhibitor</keyword>
<keyword evidence="3" id="KW-0732">Signal</keyword>
<dbReference type="Pfam" id="PF01826">
    <property type="entry name" value="TIL"/>
    <property type="match status" value="1"/>
</dbReference>
<evidence type="ECO:0000259" key="4">
    <source>
        <dbReference type="Pfam" id="PF01826"/>
    </source>
</evidence>
<dbReference type="InterPro" id="IPR002919">
    <property type="entry name" value="TIL_dom"/>
</dbReference>
<feature type="signal peptide" evidence="3">
    <location>
        <begin position="1"/>
        <end position="22"/>
    </location>
</feature>
<dbReference type="AlphaFoldDB" id="A0A8T0FQ79"/>
<comment type="caution">
    <text evidence="5">The sequence shown here is derived from an EMBL/GenBank/DDBJ whole genome shotgun (WGS) entry which is preliminary data.</text>
</comment>
<dbReference type="InterPro" id="IPR051368">
    <property type="entry name" value="SerProtInhib-TIL_Domain"/>
</dbReference>
<evidence type="ECO:0000256" key="3">
    <source>
        <dbReference type="SAM" id="SignalP"/>
    </source>
</evidence>
<evidence type="ECO:0000256" key="1">
    <source>
        <dbReference type="ARBA" id="ARBA00022690"/>
    </source>
</evidence>
<feature type="chain" id="PRO_5035920782" description="TIL domain-containing protein" evidence="3">
    <location>
        <begin position="23"/>
        <end position="77"/>
    </location>
</feature>
<evidence type="ECO:0000313" key="6">
    <source>
        <dbReference type="Proteomes" id="UP000807504"/>
    </source>
</evidence>
<dbReference type="PANTHER" id="PTHR23259">
    <property type="entry name" value="RIDDLE"/>
    <property type="match status" value="1"/>
</dbReference>
<name>A0A8T0FQ79_ARGBR</name>
<dbReference type="SUPFAM" id="SSF57567">
    <property type="entry name" value="Serine protease inhibitors"/>
    <property type="match status" value="1"/>
</dbReference>
<reference evidence="5" key="1">
    <citation type="journal article" date="2020" name="bioRxiv">
        <title>Chromosome-level reference genome of the European wasp spider Argiope bruennichi: a resource for studies on range expansion and evolutionary adaptation.</title>
        <authorList>
            <person name="Sheffer M.M."/>
            <person name="Hoppe A."/>
            <person name="Krehenwinkel H."/>
            <person name="Uhl G."/>
            <person name="Kuss A.W."/>
            <person name="Jensen L."/>
            <person name="Jensen C."/>
            <person name="Gillespie R.G."/>
            <person name="Hoff K.J."/>
            <person name="Prost S."/>
        </authorList>
    </citation>
    <scope>NUCLEOTIDE SEQUENCE</scope>
</reference>
<accession>A0A8T0FQ79</accession>
<organism evidence="5 6">
    <name type="scientific">Argiope bruennichi</name>
    <name type="common">Wasp spider</name>
    <name type="synonym">Aranea bruennichi</name>
    <dbReference type="NCBI Taxonomy" id="94029"/>
    <lineage>
        <taxon>Eukaryota</taxon>
        <taxon>Metazoa</taxon>
        <taxon>Ecdysozoa</taxon>
        <taxon>Arthropoda</taxon>
        <taxon>Chelicerata</taxon>
        <taxon>Arachnida</taxon>
        <taxon>Araneae</taxon>
        <taxon>Araneomorphae</taxon>
        <taxon>Entelegynae</taxon>
        <taxon>Araneoidea</taxon>
        <taxon>Araneidae</taxon>
        <taxon>Argiope</taxon>
    </lineage>
</organism>
<dbReference type="Proteomes" id="UP000807504">
    <property type="component" value="Unassembled WGS sequence"/>
</dbReference>
<dbReference type="EMBL" id="JABXBU010000003">
    <property type="protein sequence ID" value="KAF8792495.1"/>
    <property type="molecule type" value="Genomic_DNA"/>
</dbReference>
<feature type="domain" description="TIL" evidence="4">
    <location>
        <begin position="25"/>
        <end position="70"/>
    </location>
</feature>
<sequence length="77" mass="8368">MKCYFVICLSTLVLFYSIGVAADDCPPNQHQDDCGTACPDNCDNYKDSERVCILPCAPGCVCNKGFIRRSSKPIATA</sequence>
<evidence type="ECO:0000313" key="5">
    <source>
        <dbReference type="EMBL" id="KAF8792495.1"/>
    </source>
</evidence>
<evidence type="ECO:0000256" key="2">
    <source>
        <dbReference type="ARBA" id="ARBA00023157"/>
    </source>
</evidence>
<dbReference type="Gene3D" id="2.10.25.10">
    <property type="entry name" value="Laminin"/>
    <property type="match status" value="1"/>
</dbReference>
<reference evidence="5" key="2">
    <citation type="submission" date="2020-06" db="EMBL/GenBank/DDBJ databases">
        <authorList>
            <person name="Sheffer M."/>
        </authorList>
    </citation>
    <scope>NUCLEOTIDE SEQUENCE</scope>
</reference>
<protein>
    <recommendedName>
        <fullName evidence="4">TIL domain-containing protein</fullName>
    </recommendedName>
</protein>
<gene>
    <name evidence="5" type="ORF">HNY73_004084</name>
</gene>
<dbReference type="PANTHER" id="PTHR23259:SF70">
    <property type="entry name" value="ACCESSORY GLAND PROTEIN ACP62F-RELATED"/>
    <property type="match status" value="1"/>
</dbReference>
<dbReference type="InterPro" id="IPR036084">
    <property type="entry name" value="Ser_inhib-like_sf"/>
</dbReference>
<dbReference type="CDD" id="cd19941">
    <property type="entry name" value="TIL"/>
    <property type="match status" value="1"/>
</dbReference>
<keyword evidence="2" id="KW-1015">Disulfide bond</keyword>
<proteinExistence type="predicted"/>
<keyword evidence="6" id="KW-1185">Reference proteome</keyword>
<dbReference type="GO" id="GO:0030414">
    <property type="term" value="F:peptidase inhibitor activity"/>
    <property type="evidence" value="ECO:0007669"/>
    <property type="project" value="UniProtKB-KW"/>
</dbReference>